<gene>
    <name evidence="1" type="ORF">KC01_LOCUS9915</name>
</gene>
<dbReference type="Proteomes" id="UP001497482">
    <property type="component" value="Chromosome 13"/>
</dbReference>
<protein>
    <submittedName>
        <fullName evidence="1">Uncharacterized protein</fullName>
    </submittedName>
</protein>
<keyword evidence="2" id="KW-1185">Reference proteome</keyword>
<name>A0AAV2JMF3_KNICA</name>
<sequence>MTLVPVPSPVRFTELFDAVSEPFGPEAADVLSEGEAQSCCRPECEGGRPLEQWLHSGGRGPGTPREAGVGGVVRERRERLEREMEKHGGGRGVRKLAGKDLDPQISTSLRVGNLLGISTSN</sequence>
<organism evidence="1 2">
    <name type="scientific">Knipowitschia caucasica</name>
    <name type="common">Caucasian dwarf goby</name>
    <name type="synonym">Pomatoschistus caucasicus</name>
    <dbReference type="NCBI Taxonomy" id="637954"/>
    <lineage>
        <taxon>Eukaryota</taxon>
        <taxon>Metazoa</taxon>
        <taxon>Chordata</taxon>
        <taxon>Craniata</taxon>
        <taxon>Vertebrata</taxon>
        <taxon>Euteleostomi</taxon>
        <taxon>Actinopterygii</taxon>
        <taxon>Neopterygii</taxon>
        <taxon>Teleostei</taxon>
        <taxon>Neoteleostei</taxon>
        <taxon>Acanthomorphata</taxon>
        <taxon>Gobiaria</taxon>
        <taxon>Gobiiformes</taxon>
        <taxon>Gobioidei</taxon>
        <taxon>Gobiidae</taxon>
        <taxon>Gobiinae</taxon>
        <taxon>Knipowitschia</taxon>
    </lineage>
</organism>
<evidence type="ECO:0000313" key="1">
    <source>
        <dbReference type="EMBL" id="CAL1578804.1"/>
    </source>
</evidence>
<dbReference type="EMBL" id="OZ035835">
    <property type="protein sequence ID" value="CAL1578804.1"/>
    <property type="molecule type" value="Genomic_DNA"/>
</dbReference>
<proteinExistence type="predicted"/>
<accession>A0AAV2JMF3</accession>
<evidence type="ECO:0000313" key="2">
    <source>
        <dbReference type="Proteomes" id="UP001497482"/>
    </source>
</evidence>
<reference evidence="1 2" key="1">
    <citation type="submission" date="2024-04" db="EMBL/GenBank/DDBJ databases">
        <authorList>
            <person name="Waldvogel A.-M."/>
            <person name="Schoenle A."/>
        </authorList>
    </citation>
    <scope>NUCLEOTIDE SEQUENCE [LARGE SCALE GENOMIC DNA]</scope>
</reference>
<dbReference type="AlphaFoldDB" id="A0AAV2JMF3"/>